<evidence type="ECO:0000313" key="3">
    <source>
        <dbReference type="EMBL" id="MPA75379.1"/>
    </source>
</evidence>
<feature type="region of interest" description="Disordered" evidence="1">
    <location>
        <begin position="1"/>
        <end position="29"/>
    </location>
</feature>
<evidence type="ECO:0000259" key="2">
    <source>
        <dbReference type="PROSITE" id="PS50181"/>
    </source>
</evidence>
<accession>A0A5B7C2J8</accession>
<dbReference type="SUPFAM" id="SSF52047">
    <property type="entry name" value="RNI-like"/>
    <property type="match status" value="1"/>
</dbReference>
<gene>
    <name evidence="3" type="ORF">Din_044820</name>
</gene>
<dbReference type="Gene3D" id="1.20.1280.50">
    <property type="match status" value="1"/>
</dbReference>
<dbReference type="Pfam" id="PF00646">
    <property type="entry name" value="F-box"/>
    <property type="match status" value="1"/>
</dbReference>
<feature type="domain" description="F-box" evidence="2">
    <location>
        <begin position="31"/>
        <end position="79"/>
    </location>
</feature>
<reference evidence="3" key="1">
    <citation type="submission" date="2019-08" db="EMBL/GenBank/DDBJ databases">
        <title>Reference gene set and small RNA set construction with multiple tissues from Davidia involucrata Baill.</title>
        <authorList>
            <person name="Yang H."/>
            <person name="Zhou C."/>
            <person name="Li G."/>
            <person name="Wang J."/>
            <person name="Gao P."/>
            <person name="Wang M."/>
            <person name="Wang R."/>
            <person name="Zhao Y."/>
        </authorList>
    </citation>
    <scope>NUCLEOTIDE SEQUENCE</scope>
    <source>
        <tissue evidence="3">Mixed with DoveR01_LX</tissue>
    </source>
</reference>
<dbReference type="PANTHER" id="PTHR34145:SF28">
    <property type="entry name" value="F-BOX DOMAIN-CONTAINING PROTEIN"/>
    <property type="match status" value="1"/>
</dbReference>
<dbReference type="PROSITE" id="PS50181">
    <property type="entry name" value="FBOX"/>
    <property type="match status" value="1"/>
</dbReference>
<name>A0A5B7C2J8_DAVIN</name>
<dbReference type="Gene3D" id="3.80.10.10">
    <property type="entry name" value="Ribonuclease Inhibitor"/>
    <property type="match status" value="1"/>
</dbReference>
<dbReference type="EMBL" id="GHES01044820">
    <property type="protein sequence ID" value="MPA75379.1"/>
    <property type="molecule type" value="Transcribed_RNA"/>
</dbReference>
<dbReference type="AlphaFoldDB" id="A0A5B7C2J8"/>
<proteinExistence type="predicted"/>
<dbReference type="SUPFAM" id="SSF81383">
    <property type="entry name" value="F-box domain"/>
    <property type="match status" value="1"/>
</dbReference>
<evidence type="ECO:0000256" key="1">
    <source>
        <dbReference type="SAM" id="MobiDB-lite"/>
    </source>
</evidence>
<dbReference type="InterPro" id="IPR032675">
    <property type="entry name" value="LRR_dom_sf"/>
</dbReference>
<feature type="compositionally biased region" description="Polar residues" evidence="1">
    <location>
        <begin position="1"/>
        <end position="18"/>
    </location>
</feature>
<protein>
    <recommendedName>
        <fullName evidence="2">F-box domain-containing protein</fullName>
    </recommendedName>
</protein>
<organism evidence="3">
    <name type="scientific">Davidia involucrata</name>
    <name type="common">Dove tree</name>
    <dbReference type="NCBI Taxonomy" id="16924"/>
    <lineage>
        <taxon>Eukaryota</taxon>
        <taxon>Viridiplantae</taxon>
        <taxon>Streptophyta</taxon>
        <taxon>Embryophyta</taxon>
        <taxon>Tracheophyta</taxon>
        <taxon>Spermatophyta</taxon>
        <taxon>Magnoliopsida</taxon>
        <taxon>eudicotyledons</taxon>
        <taxon>Gunneridae</taxon>
        <taxon>Pentapetalae</taxon>
        <taxon>asterids</taxon>
        <taxon>Cornales</taxon>
        <taxon>Nyssaceae</taxon>
        <taxon>Davidia</taxon>
    </lineage>
</organism>
<dbReference type="InterPro" id="IPR053772">
    <property type="entry name" value="At1g61320/At1g61330-like"/>
</dbReference>
<dbReference type="PANTHER" id="PTHR34145">
    <property type="entry name" value="OS02G0105600 PROTEIN"/>
    <property type="match status" value="1"/>
</dbReference>
<sequence length="484" mass="55826">MVLPSYGSTERSGDLNDNQENDIKGNSIRTKDRLSEMPDDILSFILSFLSMRDAVKARILSSRWRYLCASMLNLNFDLLTVLGINDKGKYSNGDSDILWEDRRKFVRGVDQFLELYRGQKIDSLRVHFCLGNESACYIDRLINFAVRMEAEKLHLNFSSIHQSNDLYNFPCQLLPQGNTSPLKHLCLKSCELSPSPDFIDRLISLKTLDLNDVHLDQSGVKSILFGCLNLEWLRLKKCSLPLTLCIHGPFLRLKTLVVHDCCRVEKIELSSIGLTTFEYIGRVKSFSFADVPRLEKVHIRFIHGCERSTSYMFHGLANDLPQLQILSLVLTTHEVLPIPANITRFNSLRHLELFVVLSFDFNLLSLTSILNASPVLQKFHLALATGRSRGLIQKREYSRHVHFQLKEVKINGFFGRSNEMELALYLLDNAVSLERMILSPEKRLYRGGGRWSSFPCPWYEWERKQAYDVLLKEEVKRQVEIIFL</sequence>
<dbReference type="InterPro" id="IPR055357">
    <property type="entry name" value="LRR_At1g61320_AtMIF1"/>
</dbReference>
<dbReference type="SMART" id="SM00256">
    <property type="entry name" value="FBOX"/>
    <property type="match status" value="1"/>
</dbReference>
<dbReference type="Pfam" id="PF23622">
    <property type="entry name" value="LRR_At1g61320_AtMIF1"/>
    <property type="match status" value="1"/>
</dbReference>
<dbReference type="InterPro" id="IPR036047">
    <property type="entry name" value="F-box-like_dom_sf"/>
</dbReference>
<dbReference type="InterPro" id="IPR001810">
    <property type="entry name" value="F-box_dom"/>
</dbReference>